<dbReference type="Gene3D" id="3.10.20.410">
    <property type="match status" value="1"/>
</dbReference>
<feature type="domain" description="PapC N-terminal" evidence="12">
    <location>
        <begin position="43"/>
        <end position="185"/>
    </location>
</feature>
<evidence type="ECO:0000313" key="14">
    <source>
        <dbReference type="Proteomes" id="UP001234798"/>
    </source>
</evidence>
<dbReference type="Pfam" id="PF13954">
    <property type="entry name" value="PapC_N"/>
    <property type="match status" value="1"/>
</dbReference>
<keyword evidence="7" id="KW-0732">Signal</keyword>
<keyword evidence="6 10" id="KW-0812">Transmembrane</keyword>
<name>A0ABY9LV23_9BURK</name>
<dbReference type="InterPro" id="IPR037224">
    <property type="entry name" value="PapC_N_sf"/>
</dbReference>
<dbReference type="EMBL" id="CP132976">
    <property type="protein sequence ID" value="WMD18310.1"/>
    <property type="molecule type" value="Genomic_DNA"/>
</dbReference>
<comment type="similarity">
    <text evidence="2 10">Belongs to the fimbrial export usher family.</text>
</comment>
<protein>
    <submittedName>
        <fullName evidence="13">Fimbria/pilus outer membrane usher protein</fullName>
    </submittedName>
</protein>
<evidence type="ECO:0000256" key="4">
    <source>
        <dbReference type="ARBA" id="ARBA00022452"/>
    </source>
</evidence>
<comment type="subcellular location">
    <subcellularLocation>
        <location evidence="1 10">Cell outer membrane</location>
        <topology evidence="1 10">Multi-pass membrane protein</topology>
    </subcellularLocation>
</comment>
<evidence type="ECO:0000256" key="9">
    <source>
        <dbReference type="ARBA" id="ARBA00023237"/>
    </source>
</evidence>
<feature type="domain" description="PapC-like C-terminal" evidence="11">
    <location>
        <begin position="769"/>
        <end position="823"/>
    </location>
</feature>
<dbReference type="SUPFAM" id="SSF141729">
    <property type="entry name" value="FimD N-terminal domain-like"/>
    <property type="match status" value="1"/>
</dbReference>
<keyword evidence="8 10" id="KW-0472">Membrane</keyword>
<dbReference type="InterPro" id="IPR043142">
    <property type="entry name" value="PapC-like_C_sf"/>
</dbReference>
<keyword evidence="4" id="KW-1134">Transmembrane beta strand</keyword>
<evidence type="ECO:0000256" key="5">
    <source>
        <dbReference type="ARBA" id="ARBA00022558"/>
    </source>
</evidence>
<evidence type="ECO:0000256" key="7">
    <source>
        <dbReference type="ARBA" id="ARBA00022729"/>
    </source>
</evidence>
<dbReference type="InterPro" id="IPR018030">
    <property type="entry name" value="Fimbrial_membr_usher_CS"/>
</dbReference>
<evidence type="ECO:0000256" key="10">
    <source>
        <dbReference type="RuleBase" id="RU003884"/>
    </source>
</evidence>
<keyword evidence="14" id="KW-1185">Reference proteome</keyword>
<keyword evidence="5 10" id="KW-1029">Fimbrium biogenesis</keyword>
<dbReference type="Proteomes" id="UP001234798">
    <property type="component" value="Chromosome"/>
</dbReference>
<dbReference type="Gene3D" id="2.60.40.2610">
    <property type="entry name" value="Outer membrane usher protein FimD, plug domain"/>
    <property type="match status" value="1"/>
</dbReference>
<dbReference type="Gene3D" id="2.60.40.2070">
    <property type="match status" value="1"/>
</dbReference>
<organism evidence="13 14">
    <name type="scientific">Achromobacter seleniivolatilans</name>
    <dbReference type="NCBI Taxonomy" id="3047478"/>
    <lineage>
        <taxon>Bacteria</taxon>
        <taxon>Pseudomonadati</taxon>
        <taxon>Pseudomonadota</taxon>
        <taxon>Betaproteobacteria</taxon>
        <taxon>Burkholderiales</taxon>
        <taxon>Alcaligenaceae</taxon>
        <taxon>Achromobacter</taxon>
    </lineage>
</organism>
<evidence type="ECO:0000259" key="12">
    <source>
        <dbReference type="Pfam" id="PF13954"/>
    </source>
</evidence>
<dbReference type="InterPro" id="IPR042186">
    <property type="entry name" value="FimD_plug_dom"/>
</dbReference>
<evidence type="ECO:0000259" key="11">
    <source>
        <dbReference type="Pfam" id="PF13953"/>
    </source>
</evidence>
<evidence type="ECO:0000256" key="2">
    <source>
        <dbReference type="ARBA" id="ARBA00008064"/>
    </source>
</evidence>
<evidence type="ECO:0000313" key="13">
    <source>
        <dbReference type="EMBL" id="WMD18310.1"/>
    </source>
</evidence>
<dbReference type="PANTHER" id="PTHR30451">
    <property type="entry name" value="OUTER MEMBRANE USHER PROTEIN"/>
    <property type="match status" value="1"/>
</dbReference>
<dbReference type="Gene3D" id="2.60.40.3110">
    <property type="match status" value="1"/>
</dbReference>
<keyword evidence="3 10" id="KW-0813">Transport</keyword>
<sequence length="838" mass="90725">MVRTISGLRGLILHVSCVLIMLMADARAAKQLATDADSFSQMFDASLLRGGTSVELSNLLSDTGGGLPPGTYPFDILINRDAIGKQDVQLIKADGSMPKPCLTSDLILRLGIVKTYTDAMEKQGAGPCFDLNLLDEHARVFYDAAQMQMHFDIPQALLERGRRGFVDESLWDHGVNAGFVNYRANSFASSSLGRTSRSSYLGLINGLNLGGWRLRNESNLTQSNGASTKFMSNRTFAQHDVTRLKSQFSAGELYSGSDVFNSLRFRGIQLASDEAMLADSERGFAPVIRGVADTNATVEVRQNGYLLTTVSVPPGPFAISDIYPNGSNGDMDVTVIEADGRRQIFRQAFSILPLMVQRGRLRYSADLGQYKSTASEQPTPTFGAVSGVYGLTENLSLVGGVQASSGYQAINMGFGGNTPIGALSFDLTHSRSKAAKKTLKGQSLRALYSKTLSATSTTFTLAAYRYSTEKFRTFENHIHDVQARKDGWNLQQSDHRSRSRLDLTINQTLGKDARYGSVFLNSTHENYWNSQNSTSISAGYGNNWGRVAYNINFQQSKVRNTNGKSESQNRVMLSLSIPLGRDRYAPTLYMNGARSSRGTASTTGLSGYVPGMEHTNYSLQASRGENGDNSGSIGLSSALPLARVGGSFSTGRDFHSYNVSAAGAIVAHAGGVNLTREVGDSFALVHVDGVKDVSVGEGLPTVGYNSYVVYPNAQPYRMNTIALNVSGMGADTELDSITQTVVPRRGAIVAATFKGTSGRRVQMRFHWPGGKLPIGAAVEDEAARQVGLIDQSGQALLLLAQDAGKLSVRWQEGLCQVNYSLPERLPDRYYDRLSVACE</sequence>
<dbReference type="Pfam" id="PF00577">
    <property type="entry name" value="Usher"/>
    <property type="match status" value="1"/>
</dbReference>
<keyword evidence="9 10" id="KW-0998">Cell outer membrane</keyword>
<accession>A0ABY9LV23</accession>
<dbReference type="InterPro" id="IPR025949">
    <property type="entry name" value="PapC-like_C"/>
</dbReference>
<reference evidence="13 14" key="1">
    <citation type="submission" date="2023-08" db="EMBL/GenBank/DDBJ databases">
        <title>Achromobacter seleniivolatilans sp. nov., isolated from seleniferous soil.</title>
        <authorList>
            <person name="Zhang S."/>
            <person name="Li K."/>
            <person name="Peng J."/>
            <person name="Zhao Q."/>
            <person name="Wang H."/>
            <person name="Guo Y."/>
        </authorList>
    </citation>
    <scope>NUCLEOTIDE SEQUENCE [LARGE SCALE GENOMIC DNA]</scope>
    <source>
        <strain evidence="13 14">R39</strain>
    </source>
</reference>
<dbReference type="InterPro" id="IPR025885">
    <property type="entry name" value="PapC_N"/>
</dbReference>
<evidence type="ECO:0000256" key="8">
    <source>
        <dbReference type="ARBA" id="ARBA00023136"/>
    </source>
</evidence>
<evidence type="ECO:0000256" key="3">
    <source>
        <dbReference type="ARBA" id="ARBA00022448"/>
    </source>
</evidence>
<gene>
    <name evidence="13" type="ORF">RAS12_16845</name>
</gene>
<dbReference type="PROSITE" id="PS01151">
    <property type="entry name" value="FIMBRIAL_USHER"/>
    <property type="match status" value="1"/>
</dbReference>
<dbReference type="InterPro" id="IPR000015">
    <property type="entry name" value="Fimb_usher"/>
</dbReference>
<dbReference type="PANTHER" id="PTHR30451:SF21">
    <property type="entry name" value="FIMBRIAL USHER DOMAIN-CONTAINING PROTEIN YDET-RELATED"/>
    <property type="match status" value="1"/>
</dbReference>
<proteinExistence type="inferred from homology"/>
<evidence type="ECO:0000256" key="6">
    <source>
        <dbReference type="ARBA" id="ARBA00022692"/>
    </source>
</evidence>
<dbReference type="Pfam" id="PF13953">
    <property type="entry name" value="PapC_C"/>
    <property type="match status" value="1"/>
</dbReference>
<evidence type="ECO:0000256" key="1">
    <source>
        <dbReference type="ARBA" id="ARBA00004571"/>
    </source>
</evidence>
<dbReference type="RefSeq" id="WP_306937319.1">
    <property type="nucleotide sequence ID" value="NZ_CP132976.1"/>
</dbReference>